<reference evidence="3 4" key="1">
    <citation type="submission" date="2019-07" db="EMBL/GenBank/DDBJ databases">
        <title>Whole genome shotgun sequence of Skermanella aerolata NBRC 106429.</title>
        <authorList>
            <person name="Hosoyama A."/>
            <person name="Uohara A."/>
            <person name="Ohji S."/>
            <person name="Ichikawa N."/>
        </authorList>
    </citation>
    <scope>NUCLEOTIDE SEQUENCE [LARGE SCALE GENOMIC DNA]</scope>
    <source>
        <strain evidence="3 4">NBRC 106429</strain>
    </source>
</reference>
<feature type="domain" description="GGDEF" evidence="2">
    <location>
        <begin position="254"/>
        <end position="396"/>
    </location>
</feature>
<dbReference type="CDD" id="cd01948">
    <property type="entry name" value="EAL"/>
    <property type="match status" value="1"/>
</dbReference>
<dbReference type="PROSITE" id="PS50883">
    <property type="entry name" value="EAL"/>
    <property type="match status" value="1"/>
</dbReference>
<dbReference type="InterPro" id="IPR001633">
    <property type="entry name" value="EAL_dom"/>
</dbReference>
<dbReference type="EMBL" id="BJYZ01000006">
    <property type="protein sequence ID" value="GEO37506.1"/>
    <property type="molecule type" value="Genomic_DNA"/>
</dbReference>
<dbReference type="Gene3D" id="3.30.450.40">
    <property type="match status" value="1"/>
</dbReference>
<evidence type="ECO:0000259" key="2">
    <source>
        <dbReference type="PROSITE" id="PS50887"/>
    </source>
</evidence>
<dbReference type="PANTHER" id="PTHR44757">
    <property type="entry name" value="DIGUANYLATE CYCLASE DGCP"/>
    <property type="match status" value="1"/>
</dbReference>
<dbReference type="PROSITE" id="PS50887">
    <property type="entry name" value="GGDEF"/>
    <property type="match status" value="1"/>
</dbReference>
<dbReference type="Gene3D" id="3.30.70.270">
    <property type="match status" value="1"/>
</dbReference>
<dbReference type="SUPFAM" id="SSF141868">
    <property type="entry name" value="EAL domain-like"/>
    <property type="match status" value="1"/>
</dbReference>
<dbReference type="InterPro" id="IPR029016">
    <property type="entry name" value="GAF-like_dom_sf"/>
</dbReference>
<dbReference type="SMART" id="SM00065">
    <property type="entry name" value="GAF"/>
    <property type="match status" value="1"/>
</dbReference>
<comment type="caution">
    <text evidence="3">The sequence shown here is derived from an EMBL/GenBank/DDBJ whole genome shotgun (WGS) entry which is preliminary data.</text>
</comment>
<dbReference type="Pfam" id="PF00563">
    <property type="entry name" value="EAL"/>
    <property type="match status" value="1"/>
</dbReference>
<keyword evidence="4" id="KW-1185">Reference proteome</keyword>
<dbReference type="SUPFAM" id="SSF55073">
    <property type="entry name" value="Nucleotide cyclase"/>
    <property type="match status" value="1"/>
</dbReference>
<dbReference type="SMART" id="SM00267">
    <property type="entry name" value="GGDEF"/>
    <property type="match status" value="1"/>
</dbReference>
<dbReference type="InterPro" id="IPR000160">
    <property type="entry name" value="GGDEF_dom"/>
</dbReference>
<name>A0A512DM12_9PROT</name>
<accession>A0A512DM12</accession>
<dbReference type="SMART" id="SM00052">
    <property type="entry name" value="EAL"/>
    <property type="match status" value="1"/>
</dbReference>
<dbReference type="Pfam" id="PF13185">
    <property type="entry name" value="GAF_2"/>
    <property type="match status" value="1"/>
</dbReference>
<dbReference type="NCBIfam" id="TIGR00254">
    <property type="entry name" value="GGDEF"/>
    <property type="match status" value="1"/>
</dbReference>
<dbReference type="InterPro" id="IPR052155">
    <property type="entry name" value="Biofilm_reg_signaling"/>
</dbReference>
<evidence type="ECO:0000259" key="1">
    <source>
        <dbReference type="PROSITE" id="PS50883"/>
    </source>
</evidence>
<evidence type="ECO:0008006" key="5">
    <source>
        <dbReference type="Google" id="ProtNLM"/>
    </source>
</evidence>
<evidence type="ECO:0000313" key="4">
    <source>
        <dbReference type="Proteomes" id="UP000321523"/>
    </source>
</evidence>
<feature type="domain" description="EAL" evidence="1">
    <location>
        <begin position="405"/>
        <end position="661"/>
    </location>
</feature>
<dbReference type="Gene3D" id="3.20.20.450">
    <property type="entry name" value="EAL domain"/>
    <property type="match status" value="1"/>
</dbReference>
<dbReference type="InterPro" id="IPR043128">
    <property type="entry name" value="Rev_trsase/Diguanyl_cyclase"/>
</dbReference>
<dbReference type="SUPFAM" id="SSF55781">
    <property type="entry name" value="GAF domain-like"/>
    <property type="match status" value="1"/>
</dbReference>
<gene>
    <name evidence="3" type="ORF">SAE02_16540</name>
</gene>
<organism evidence="3 4">
    <name type="scientific">Skermanella aerolata</name>
    <dbReference type="NCBI Taxonomy" id="393310"/>
    <lineage>
        <taxon>Bacteria</taxon>
        <taxon>Pseudomonadati</taxon>
        <taxon>Pseudomonadota</taxon>
        <taxon>Alphaproteobacteria</taxon>
        <taxon>Rhodospirillales</taxon>
        <taxon>Azospirillaceae</taxon>
        <taxon>Skermanella</taxon>
    </lineage>
</organism>
<dbReference type="InterPro" id="IPR003018">
    <property type="entry name" value="GAF"/>
</dbReference>
<evidence type="ECO:0000313" key="3">
    <source>
        <dbReference type="EMBL" id="GEO37506.1"/>
    </source>
</evidence>
<dbReference type="InterPro" id="IPR029787">
    <property type="entry name" value="Nucleotide_cyclase"/>
</dbReference>
<protein>
    <recommendedName>
        <fullName evidence="5">Bifunctional diguanylate cyclase/phosphodiesterase</fullName>
    </recommendedName>
</protein>
<dbReference type="AlphaFoldDB" id="A0A512DM12"/>
<sequence length="666" mass="74224">MAPVMTREEPPEIAKLRRRLERERIARQEAEAIAERGLRDLYQRKKQLKLLEKVATIANSSRSVRDVLQSTLTEICGFMDWPVGHALLLDQDSAEPALRSAAIWHAADPDRIAGFQRATEDSAFPSGVGLPGEVMASAKPHWFFNAPEEGNFPRRRPALACGIKAGFAFPVLVGEDVAAVLEFFAYSTIEQDEALLGLMSQIGVQLGRVIERRRAEERLIHDASHDALTDLPNRSLFLDRLGLAIARRKLNRGVHFAVLFIDLDRFKVVNDSLGHLAGDRMIVEVAERLTAALHQEELSAMSGTDGLLARIGGDEFAILLTDIGDPSDAVRFSHRVQESLRRPFTIDGQEIHTSASIGISLSTTPYAYAEDVLRDADLAMYRAKTLGKSRTEMFHREMHRSAMTRLTLEADLRRAMVNGEFLLHYQPIVSLESLEVVGFEALVRWRRPDGSMVYPGDFIGIVEDTGLIVALGFWILREACMATRRWQREFPRETPLTISVNISPRQFAEPDLVAQVRRIIAETGIDPQTVRLEITESVTIGDADREVSMLSQLKDLGIRLSIDDFGTGYSSLSYLHRLPLDVLKIDRSFVSAMDKSAESFQIVNTIMNLARNLGMHVVAEGAEVAGQIEQLQSLGCDYGQGYFFSKPMDPADVVKLLKGPTHWAGV</sequence>
<dbReference type="Pfam" id="PF00990">
    <property type="entry name" value="GGDEF"/>
    <property type="match status" value="1"/>
</dbReference>
<dbReference type="InterPro" id="IPR035919">
    <property type="entry name" value="EAL_sf"/>
</dbReference>
<dbReference type="CDD" id="cd01949">
    <property type="entry name" value="GGDEF"/>
    <property type="match status" value="1"/>
</dbReference>
<dbReference type="PANTHER" id="PTHR44757:SF2">
    <property type="entry name" value="BIOFILM ARCHITECTURE MAINTENANCE PROTEIN MBAA"/>
    <property type="match status" value="1"/>
</dbReference>
<dbReference type="Proteomes" id="UP000321523">
    <property type="component" value="Unassembled WGS sequence"/>
</dbReference>
<proteinExistence type="predicted"/>